<proteinExistence type="predicted"/>
<evidence type="ECO:0000313" key="1">
    <source>
        <dbReference type="EMBL" id="KAJ5733966.1"/>
    </source>
</evidence>
<accession>A0AAD6HSF2</accession>
<dbReference type="Proteomes" id="UP001215712">
    <property type="component" value="Unassembled WGS sequence"/>
</dbReference>
<gene>
    <name evidence="1" type="ORF">N7493_002752</name>
</gene>
<evidence type="ECO:0000313" key="2">
    <source>
        <dbReference type="Proteomes" id="UP001215712"/>
    </source>
</evidence>
<sequence length="172" mass="19815">MKIWTDIHTLLETNPLRQCTDQIRKFQRYYRSPLYQVANTLKNIDIDILETIYTFTLTPWDVCMRTDVTAVPQSLDKSGRSIQITISGSARNGLIGFRVTIEKQPPYPFHHTRSTIRANPIFYGAHRNSTHTENTSGLEDLQDYAAYENSNQIDIIWVPASEKNRLLGLAKE</sequence>
<dbReference type="EMBL" id="JAQJAN010000003">
    <property type="protein sequence ID" value="KAJ5733966.1"/>
    <property type="molecule type" value="Genomic_DNA"/>
</dbReference>
<protein>
    <submittedName>
        <fullName evidence="1">Uncharacterized protein</fullName>
    </submittedName>
</protein>
<reference evidence="1" key="1">
    <citation type="journal article" date="2023" name="IMA Fungus">
        <title>Comparative genomic study of the Penicillium genus elucidates a diverse pangenome and 15 lateral gene transfer events.</title>
        <authorList>
            <person name="Petersen C."/>
            <person name="Sorensen T."/>
            <person name="Nielsen M.R."/>
            <person name="Sondergaard T.E."/>
            <person name="Sorensen J.L."/>
            <person name="Fitzpatrick D.A."/>
            <person name="Frisvad J.C."/>
            <person name="Nielsen K.L."/>
        </authorList>
    </citation>
    <scope>NUCLEOTIDE SEQUENCE</scope>
    <source>
        <strain evidence="1">IBT 17514</strain>
    </source>
</reference>
<keyword evidence="2" id="KW-1185">Reference proteome</keyword>
<dbReference type="AlphaFoldDB" id="A0AAD6HSF2"/>
<comment type="caution">
    <text evidence="1">The sequence shown here is derived from an EMBL/GenBank/DDBJ whole genome shotgun (WGS) entry which is preliminary data.</text>
</comment>
<name>A0AAD6HSF2_9EURO</name>
<reference evidence="1" key="2">
    <citation type="submission" date="2023-01" db="EMBL/GenBank/DDBJ databases">
        <authorList>
            <person name="Petersen C."/>
        </authorList>
    </citation>
    <scope>NUCLEOTIDE SEQUENCE</scope>
    <source>
        <strain evidence="1">IBT 17514</strain>
    </source>
</reference>
<organism evidence="1 2">
    <name type="scientific">Penicillium malachiteum</name>
    <dbReference type="NCBI Taxonomy" id="1324776"/>
    <lineage>
        <taxon>Eukaryota</taxon>
        <taxon>Fungi</taxon>
        <taxon>Dikarya</taxon>
        <taxon>Ascomycota</taxon>
        <taxon>Pezizomycotina</taxon>
        <taxon>Eurotiomycetes</taxon>
        <taxon>Eurotiomycetidae</taxon>
        <taxon>Eurotiales</taxon>
        <taxon>Aspergillaceae</taxon>
        <taxon>Penicillium</taxon>
    </lineage>
</organism>